<comment type="caution">
    <text evidence="1">The sequence shown here is derived from an EMBL/GenBank/DDBJ whole genome shotgun (WGS) entry which is preliminary data.</text>
</comment>
<reference evidence="1 2" key="1">
    <citation type="submission" date="2022-08" db="EMBL/GenBank/DDBJ databases">
        <title>Proteogenomics of the novel Dehalobacterium formicoaceticum strain EZ94 highlights a key role of methyltransferases during anaerobic dichloromethane degradation.</title>
        <authorList>
            <person name="Wasmund K."/>
        </authorList>
    </citation>
    <scope>NUCLEOTIDE SEQUENCE [LARGE SCALE GENOMIC DNA]</scope>
    <source>
        <strain evidence="1 2">EZ94</strain>
    </source>
</reference>
<sequence length="75" mass="8243">MLIATASIKAGICGFVTNISVDCASMFEPAYVKIDTNCEKIEKFSQTVQEVTPMKEITEGFEGQIMSEARKFLTA</sequence>
<evidence type="ECO:0000313" key="1">
    <source>
        <dbReference type="EMBL" id="MCR6544674.1"/>
    </source>
</evidence>
<dbReference type="Pfam" id="PF22263">
    <property type="entry name" value="DUF6951"/>
    <property type="match status" value="1"/>
</dbReference>
<name>A0ABT1Y432_9FIRM</name>
<dbReference type="EMBL" id="JANPWE010000001">
    <property type="protein sequence ID" value="MCR6544674.1"/>
    <property type="molecule type" value="Genomic_DNA"/>
</dbReference>
<organism evidence="1 2">
    <name type="scientific">Dehalobacterium formicoaceticum</name>
    <dbReference type="NCBI Taxonomy" id="51515"/>
    <lineage>
        <taxon>Bacteria</taxon>
        <taxon>Bacillati</taxon>
        <taxon>Bacillota</taxon>
        <taxon>Clostridia</taxon>
        <taxon>Eubacteriales</taxon>
        <taxon>Peptococcaceae</taxon>
        <taxon>Dehalobacterium</taxon>
    </lineage>
</organism>
<protein>
    <submittedName>
        <fullName evidence="1">Uncharacterized protein</fullName>
    </submittedName>
</protein>
<evidence type="ECO:0000313" key="2">
    <source>
        <dbReference type="Proteomes" id="UP001524944"/>
    </source>
</evidence>
<keyword evidence="2" id="KW-1185">Reference proteome</keyword>
<gene>
    <name evidence="1" type="ORF">NVS47_03945</name>
</gene>
<proteinExistence type="predicted"/>
<accession>A0ABT1Y432</accession>
<dbReference type="InterPro" id="IPR054227">
    <property type="entry name" value="DUF6951"/>
</dbReference>
<dbReference type="Proteomes" id="UP001524944">
    <property type="component" value="Unassembled WGS sequence"/>
</dbReference>